<evidence type="ECO:0000313" key="6">
    <source>
        <dbReference type="Proteomes" id="UP000198417"/>
    </source>
</evidence>
<evidence type="ECO:0000256" key="2">
    <source>
        <dbReference type="ARBA" id="ARBA00023125"/>
    </source>
</evidence>
<feature type="domain" description="HTH gntR-type" evidence="4">
    <location>
        <begin position="22"/>
        <end position="89"/>
    </location>
</feature>
<dbReference type="InterPro" id="IPR036390">
    <property type="entry name" value="WH_DNA-bd_sf"/>
</dbReference>
<dbReference type="SMART" id="SM00345">
    <property type="entry name" value="HTH_GNTR"/>
    <property type="match status" value="1"/>
</dbReference>
<dbReference type="InterPro" id="IPR000524">
    <property type="entry name" value="Tscrpt_reg_HTH_GntR"/>
</dbReference>
<keyword evidence="2" id="KW-0238">DNA-binding</keyword>
<dbReference type="SUPFAM" id="SSF46785">
    <property type="entry name" value="Winged helix' DNA-binding domain"/>
    <property type="match status" value="1"/>
</dbReference>
<keyword evidence="1" id="KW-0805">Transcription regulation</keyword>
<dbReference type="Gene3D" id="1.20.120.530">
    <property type="entry name" value="GntR ligand-binding domain-like"/>
    <property type="match status" value="1"/>
</dbReference>
<organism evidence="5 6">
    <name type="scientific">Puniceibacterium sediminis</name>
    <dbReference type="NCBI Taxonomy" id="1608407"/>
    <lineage>
        <taxon>Bacteria</taxon>
        <taxon>Pseudomonadati</taxon>
        <taxon>Pseudomonadota</taxon>
        <taxon>Alphaproteobacteria</taxon>
        <taxon>Rhodobacterales</taxon>
        <taxon>Paracoccaceae</taxon>
        <taxon>Puniceibacterium</taxon>
    </lineage>
</organism>
<dbReference type="Gene3D" id="1.10.10.10">
    <property type="entry name" value="Winged helix-like DNA-binding domain superfamily/Winged helix DNA-binding domain"/>
    <property type="match status" value="1"/>
</dbReference>
<dbReference type="InterPro" id="IPR036388">
    <property type="entry name" value="WH-like_DNA-bd_sf"/>
</dbReference>
<dbReference type="GO" id="GO:0003677">
    <property type="term" value="F:DNA binding"/>
    <property type="evidence" value="ECO:0007669"/>
    <property type="project" value="UniProtKB-KW"/>
</dbReference>
<dbReference type="OrthoDB" id="7620579at2"/>
<evidence type="ECO:0000259" key="4">
    <source>
        <dbReference type="PROSITE" id="PS50949"/>
    </source>
</evidence>
<dbReference type="AlphaFoldDB" id="A0A238XC09"/>
<protein>
    <submittedName>
        <fullName evidence="5">Transcriptional regulator, GntR family</fullName>
    </submittedName>
</protein>
<dbReference type="PROSITE" id="PS50949">
    <property type="entry name" value="HTH_GNTR"/>
    <property type="match status" value="1"/>
</dbReference>
<dbReference type="PANTHER" id="PTHR43537">
    <property type="entry name" value="TRANSCRIPTIONAL REGULATOR, GNTR FAMILY"/>
    <property type="match status" value="1"/>
</dbReference>
<evidence type="ECO:0000256" key="3">
    <source>
        <dbReference type="ARBA" id="ARBA00023163"/>
    </source>
</evidence>
<dbReference type="RefSeq" id="WP_089270863.1">
    <property type="nucleotide sequence ID" value="NZ_FZNN01000010.1"/>
</dbReference>
<gene>
    <name evidence="5" type="ORF">SAMN06265370_110109</name>
</gene>
<dbReference type="InterPro" id="IPR008920">
    <property type="entry name" value="TF_FadR/GntR_C"/>
</dbReference>
<name>A0A238XC09_9RHOB</name>
<proteinExistence type="predicted"/>
<dbReference type="Pfam" id="PF00392">
    <property type="entry name" value="GntR"/>
    <property type="match status" value="1"/>
</dbReference>
<evidence type="ECO:0000256" key="1">
    <source>
        <dbReference type="ARBA" id="ARBA00023015"/>
    </source>
</evidence>
<dbReference type="SMART" id="SM00895">
    <property type="entry name" value="FCD"/>
    <property type="match status" value="1"/>
</dbReference>
<dbReference type="CDD" id="cd07377">
    <property type="entry name" value="WHTH_GntR"/>
    <property type="match status" value="1"/>
</dbReference>
<dbReference type="GO" id="GO:0003700">
    <property type="term" value="F:DNA-binding transcription factor activity"/>
    <property type="evidence" value="ECO:0007669"/>
    <property type="project" value="InterPro"/>
</dbReference>
<dbReference type="Pfam" id="PF07729">
    <property type="entry name" value="FCD"/>
    <property type="match status" value="1"/>
</dbReference>
<evidence type="ECO:0000313" key="5">
    <source>
        <dbReference type="EMBL" id="SNR56507.1"/>
    </source>
</evidence>
<dbReference type="EMBL" id="FZNN01000010">
    <property type="protein sequence ID" value="SNR56507.1"/>
    <property type="molecule type" value="Genomic_DNA"/>
</dbReference>
<dbReference type="SUPFAM" id="SSF48008">
    <property type="entry name" value="GntR ligand-binding domain-like"/>
    <property type="match status" value="1"/>
</dbReference>
<accession>A0A238XC09</accession>
<sequence length="267" mass="28845">MYTNIHTEPLQESSALAEAEKKISFQRALMGLRERILTGGLAMGDRVSEVALARELGVSRTPVREAMSELVEQGLLERMPTGGCMVRSLTRADVVDGIELRGTIEGLACRLAAERGAPEAGIVACEGILGRIDAALGVSEQETDFERYMELNEQFHQCVAGLSGSGVVQKELERVGAMPMAGPSAFLQGQALFPHTLRSLVVAQDHHRSILDAIRRREGARAAALAVEHARLALRNLDFFLGEGARHARRIPGISLVAGTTVQENDL</sequence>
<dbReference type="InterPro" id="IPR011711">
    <property type="entry name" value="GntR_C"/>
</dbReference>
<reference evidence="5 6" key="1">
    <citation type="submission" date="2017-06" db="EMBL/GenBank/DDBJ databases">
        <authorList>
            <person name="Kim H.J."/>
            <person name="Triplett B.A."/>
        </authorList>
    </citation>
    <scope>NUCLEOTIDE SEQUENCE [LARGE SCALE GENOMIC DNA]</scope>
    <source>
        <strain evidence="5 6">DSM 29052</strain>
    </source>
</reference>
<dbReference type="PANTHER" id="PTHR43537:SF49">
    <property type="entry name" value="TRANSCRIPTIONAL REGULATORY PROTEIN"/>
    <property type="match status" value="1"/>
</dbReference>
<dbReference type="Proteomes" id="UP000198417">
    <property type="component" value="Unassembled WGS sequence"/>
</dbReference>
<keyword evidence="3" id="KW-0804">Transcription</keyword>
<dbReference type="PRINTS" id="PR00035">
    <property type="entry name" value="HTHGNTR"/>
</dbReference>
<keyword evidence="6" id="KW-1185">Reference proteome</keyword>